<organism evidence="2 3">
    <name type="scientific">Lolium multiflorum</name>
    <name type="common">Italian ryegrass</name>
    <name type="synonym">Lolium perenne subsp. multiflorum</name>
    <dbReference type="NCBI Taxonomy" id="4521"/>
    <lineage>
        <taxon>Eukaryota</taxon>
        <taxon>Viridiplantae</taxon>
        <taxon>Streptophyta</taxon>
        <taxon>Embryophyta</taxon>
        <taxon>Tracheophyta</taxon>
        <taxon>Spermatophyta</taxon>
        <taxon>Magnoliopsida</taxon>
        <taxon>Liliopsida</taxon>
        <taxon>Poales</taxon>
        <taxon>Poaceae</taxon>
        <taxon>BOP clade</taxon>
        <taxon>Pooideae</taxon>
        <taxon>Poodae</taxon>
        <taxon>Poeae</taxon>
        <taxon>Poeae Chloroplast Group 2 (Poeae type)</taxon>
        <taxon>Loliodinae</taxon>
        <taxon>Loliinae</taxon>
        <taxon>Lolium</taxon>
    </lineage>
</organism>
<evidence type="ECO:0000313" key="3">
    <source>
        <dbReference type="Proteomes" id="UP001231189"/>
    </source>
</evidence>
<gene>
    <name evidence="2" type="ORF">QYE76_013270</name>
</gene>
<accession>A0AAD8X4E7</accession>
<comment type="caution">
    <text evidence="2">The sequence shown here is derived from an EMBL/GenBank/DDBJ whole genome shotgun (WGS) entry which is preliminary data.</text>
</comment>
<proteinExistence type="predicted"/>
<name>A0AAD8X4E7_LOLMU</name>
<dbReference type="AlphaFoldDB" id="A0AAD8X4E7"/>
<protein>
    <recommendedName>
        <fullName evidence="4">No apical meristem-associated C-terminal domain-containing protein</fullName>
    </recommendedName>
</protein>
<sequence>MKQERWKGIRELEERKIALEEKKASIELLAEENRTMTMDPSLMDAFTREWWYLRRMEIIARRRQAMAQATFGEGATASGGAAAGEGSTESSGAASVEALQRKPMWFERALH</sequence>
<dbReference type="Proteomes" id="UP001231189">
    <property type="component" value="Unassembled WGS sequence"/>
</dbReference>
<evidence type="ECO:0000256" key="1">
    <source>
        <dbReference type="SAM" id="MobiDB-lite"/>
    </source>
</evidence>
<evidence type="ECO:0000313" key="2">
    <source>
        <dbReference type="EMBL" id="KAK1696573.1"/>
    </source>
</evidence>
<keyword evidence="3" id="KW-1185">Reference proteome</keyword>
<feature type="region of interest" description="Disordered" evidence="1">
    <location>
        <begin position="75"/>
        <end position="96"/>
    </location>
</feature>
<dbReference type="EMBL" id="JAUUTY010000001">
    <property type="protein sequence ID" value="KAK1696573.1"/>
    <property type="molecule type" value="Genomic_DNA"/>
</dbReference>
<evidence type="ECO:0008006" key="4">
    <source>
        <dbReference type="Google" id="ProtNLM"/>
    </source>
</evidence>
<reference evidence="2" key="1">
    <citation type="submission" date="2023-07" db="EMBL/GenBank/DDBJ databases">
        <title>A chromosome-level genome assembly of Lolium multiflorum.</title>
        <authorList>
            <person name="Chen Y."/>
            <person name="Copetti D."/>
            <person name="Kolliker R."/>
            <person name="Studer B."/>
        </authorList>
    </citation>
    <scope>NUCLEOTIDE SEQUENCE</scope>
    <source>
        <strain evidence="2">02402/16</strain>
        <tissue evidence="2">Leaf</tissue>
    </source>
</reference>
<feature type="compositionally biased region" description="Low complexity" evidence="1">
    <location>
        <begin position="75"/>
        <end position="95"/>
    </location>
</feature>